<dbReference type="InterPro" id="IPR004046">
    <property type="entry name" value="GST_C"/>
</dbReference>
<dbReference type="InterPro" id="IPR036249">
    <property type="entry name" value="Thioredoxin-like_sf"/>
</dbReference>
<dbReference type="PANTHER" id="PTHR11571">
    <property type="entry name" value="GLUTATHIONE S-TRANSFERASE"/>
    <property type="match status" value="1"/>
</dbReference>
<evidence type="ECO:0000313" key="7">
    <source>
        <dbReference type="Proteomes" id="UP000243308"/>
    </source>
</evidence>
<dbReference type="SUPFAM" id="SSF47616">
    <property type="entry name" value="GST C-terminal domain-like"/>
    <property type="match status" value="1"/>
</dbReference>
<dbReference type="Proteomes" id="UP000243308">
    <property type="component" value="Unassembled WGS sequence"/>
</dbReference>
<keyword evidence="7" id="KW-1185">Reference proteome</keyword>
<keyword evidence="2" id="KW-0808">Transferase</keyword>
<dbReference type="Gene3D" id="1.20.1050.10">
    <property type="match status" value="1"/>
</dbReference>
<dbReference type="PANTHER" id="PTHR11571:SF224">
    <property type="entry name" value="HEMATOPOIETIC PROSTAGLANDIN D SYNTHASE"/>
    <property type="match status" value="1"/>
</dbReference>
<organism evidence="6 7">
    <name type="scientific">Podila verticillata NRRL 6337</name>
    <dbReference type="NCBI Taxonomy" id="1069443"/>
    <lineage>
        <taxon>Eukaryota</taxon>
        <taxon>Fungi</taxon>
        <taxon>Fungi incertae sedis</taxon>
        <taxon>Mucoromycota</taxon>
        <taxon>Mortierellomycotina</taxon>
        <taxon>Mortierellomycetes</taxon>
        <taxon>Mortierellales</taxon>
        <taxon>Mortierellaceae</taxon>
        <taxon>Podila</taxon>
    </lineage>
</organism>
<protein>
    <recommendedName>
        <fullName evidence="1">glutathione transferase</fullName>
        <ecNumber evidence="1">2.5.1.18</ecNumber>
    </recommendedName>
</protein>
<dbReference type="Gene3D" id="3.40.30.10">
    <property type="entry name" value="Glutaredoxin"/>
    <property type="match status" value="1"/>
</dbReference>
<comment type="catalytic activity">
    <reaction evidence="3">
        <text>RX + glutathione = an S-substituted glutathione + a halide anion + H(+)</text>
        <dbReference type="Rhea" id="RHEA:16437"/>
        <dbReference type="ChEBI" id="CHEBI:15378"/>
        <dbReference type="ChEBI" id="CHEBI:16042"/>
        <dbReference type="ChEBI" id="CHEBI:17792"/>
        <dbReference type="ChEBI" id="CHEBI:57925"/>
        <dbReference type="ChEBI" id="CHEBI:90779"/>
        <dbReference type="EC" id="2.5.1.18"/>
    </reaction>
</comment>
<dbReference type="InterPro" id="IPR036282">
    <property type="entry name" value="Glutathione-S-Trfase_C_sf"/>
</dbReference>
<dbReference type="InterPro" id="IPR010987">
    <property type="entry name" value="Glutathione-S-Trfase_C-like"/>
</dbReference>
<evidence type="ECO:0000259" key="5">
    <source>
        <dbReference type="PROSITE" id="PS50405"/>
    </source>
</evidence>
<dbReference type="PROSITE" id="PS50405">
    <property type="entry name" value="GST_CTER"/>
    <property type="match status" value="1"/>
</dbReference>
<dbReference type="InterPro" id="IPR004045">
    <property type="entry name" value="Glutathione_S-Trfase_N"/>
</dbReference>
<proteinExistence type="predicted"/>
<dbReference type="AlphaFoldDB" id="A0A086TMC2"/>
<evidence type="ECO:0000256" key="3">
    <source>
        <dbReference type="ARBA" id="ARBA00047960"/>
    </source>
</evidence>
<sequence>MSVINRHSTFSDHSSAENTKILSDPNASFTVYYWGMTSAGSTARDLLAYGKASWKNVPISFESWAAGTYKTPFRSIPTLAIRSEEGKEATLAESIVIDQFLAKRFHLLGDNEWEEFQIKGFYSNIHYLRERSFMNVTWTHADKRKIALEKFLTVTLPAFIEDHEFHLRANGSNGHYVGDKLSLADIHLANAMDHFSHLPAGKTIMTLFKNSTLLWKVKEEVEKNSEIAAWRQTDEWKQFDKYSVEVYSVTAPPADEETKEE</sequence>
<dbReference type="SUPFAM" id="SSF52833">
    <property type="entry name" value="Thioredoxin-like"/>
    <property type="match status" value="1"/>
</dbReference>
<name>A0A086TMC2_9FUNG</name>
<accession>A0A086TMC2</accession>
<reference evidence="6 7" key="1">
    <citation type="submission" date="2011-02" db="EMBL/GenBank/DDBJ databases">
        <title>The Genome Sequence of Mortierella verticillata NRRL 6337.</title>
        <authorList>
            <consortium name="The Broad Institute Genome Sequencing Platform"/>
            <person name="Russ C."/>
            <person name="Cuomo C."/>
            <person name="Burger G."/>
            <person name="Gray M.W."/>
            <person name="Holland P.W.H."/>
            <person name="King N."/>
            <person name="Lang F.B.F."/>
            <person name="Roger A.J."/>
            <person name="Ruiz-Trillo I."/>
            <person name="Young S.K."/>
            <person name="Zeng Q."/>
            <person name="Gargeya S."/>
            <person name="Alvarado L."/>
            <person name="Berlin A."/>
            <person name="Chapman S.B."/>
            <person name="Chen Z."/>
            <person name="Freedman E."/>
            <person name="Gellesch M."/>
            <person name="Goldberg J."/>
            <person name="Griggs A."/>
            <person name="Gujja S."/>
            <person name="Heilman E."/>
            <person name="Heiman D."/>
            <person name="Howarth C."/>
            <person name="Mehta T."/>
            <person name="Neiman D."/>
            <person name="Pearson M."/>
            <person name="Roberts A."/>
            <person name="Saif S."/>
            <person name="Shea T."/>
            <person name="Shenoy N."/>
            <person name="Sisk P."/>
            <person name="Stolte C."/>
            <person name="Sykes S."/>
            <person name="White J."/>
            <person name="Yandava C."/>
            <person name="Haas B."/>
            <person name="Nusbaum C."/>
            <person name="Birren B."/>
        </authorList>
    </citation>
    <scope>NUCLEOTIDE SEQUENCE [LARGE SCALE GENOMIC DNA]</scope>
    <source>
        <strain evidence="6 7">NRRL 6337</strain>
    </source>
</reference>
<dbReference type="EMBL" id="KN042429">
    <property type="protein sequence ID" value="KFH63099.1"/>
    <property type="molecule type" value="Genomic_DNA"/>
</dbReference>
<evidence type="ECO:0000313" key="6">
    <source>
        <dbReference type="EMBL" id="KFH63099.1"/>
    </source>
</evidence>
<dbReference type="PROSITE" id="PS50404">
    <property type="entry name" value="GST_NTER"/>
    <property type="match status" value="1"/>
</dbReference>
<evidence type="ECO:0000259" key="4">
    <source>
        <dbReference type="PROSITE" id="PS50404"/>
    </source>
</evidence>
<dbReference type="GO" id="GO:0004364">
    <property type="term" value="F:glutathione transferase activity"/>
    <property type="evidence" value="ECO:0007669"/>
    <property type="project" value="UniProtKB-EC"/>
</dbReference>
<evidence type="ECO:0000256" key="1">
    <source>
        <dbReference type="ARBA" id="ARBA00012452"/>
    </source>
</evidence>
<gene>
    <name evidence="6" type="ORF">MVEG_11136</name>
</gene>
<dbReference type="EC" id="2.5.1.18" evidence="1"/>
<dbReference type="InterPro" id="IPR050213">
    <property type="entry name" value="GST_superfamily"/>
</dbReference>
<dbReference type="Pfam" id="PF14497">
    <property type="entry name" value="GST_C_3"/>
    <property type="match status" value="1"/>
</dbReference>
<feature type="domain" description="GST N-terminal" evidence="4">
    <location>
        <begin position="27"/>
        <end position="109"/>
    </location>
</feature>
<evidence type="ECO:0000256" key="2">
    <source>
        <dbReference type="ARBA" id="ARBA00022679"/>
    </source>
</evidence>
<dbReference type="OrthoDB" id="414243at2759"/>
<feature type="domain" description="GST C-terminal" evidence="5">
    <location>
        <begin position="111"/>
        <end position="243"/>
    </location>
</feature>
<dbReference type="GO" id="GO:0006749">
    <property type="term" value="P:glutathione metabolic process"/>
    <property type="evidence" value="ECO:0007669"/>
    <property type="project" value="TreeGrafter"/>
</dbReference>